<feature type="domain" description="Ppx/GppA phosphatase N-terminal" evidence="2">
    <location>
        <begin position="17"/>
        <end position="306"/>
    </location>
</feature>
<protein>
    <submittedName>
        <fullName evidence="3">Ppx/GppA family phosphatase</fullName>
    </submittedName>
</protein>
<dbReference type="GO" id="GO:0016462">
    <property type="term" value="F:pyrophosphatase activity"/>
    <property type="evidence" value="ECO:0007669"/>
    <property type="project" value="TreeGrafter"/>
</dbReference>
<evidence type="ECO:0000259" key="2">
    <source>
        <dbReference type="Pfam" id="PF02541"/>
    </source>
</evidence>
<sequence>MRLGVLDVGSNTVHLLVVDAHNGAPPVPMATDKSVLRLMRYLTPEGAITKEGIQAVLTAVQNAADVAAKHHIDELLPFATSALREATNGPELLARVEKETGVALQVLSGEDEARLTFLAVRRWYGWSAENILLFDIGGGSLEIAAGSGENPDVAISLPLGAGRSTIGFLHDDPPLPGQVRKLHEHAAALLTDAVAAFSALPAPDHVVGSSKAIRSLARLAGSTSDGFGSGGRLRLSRTELDNWVPRLARIPADARPALPGITADRTFQIVAGGIVLSEAMRAFRTDELEVSPWALREGIILRYLDRLG</sequence>
<dbReference type="PANTHER" id="PTHR30005:SF0">
    <property type="entry name" value="RETROGRADE REGULATION PROTEIN 2"/>
    <property type="match status" value="1"/>
</dbReference>
<dbReference type="InterPro" id="IPR043129">
    <property type="entry name" value="ATPase_NBD"/>
</dbReference>
<dbReference type="Gene3D" id="3.30.420.40">
    <property type="match status" value="1"/>
</dbReference>
<evidence type="ECO:0000313" key="4">
    <source>
        <dbReference type="Proteomes" id="UP000272015"/>
    </source>
</evidence>
<dbReference type="EMBL" id="QZVS01000093">
    <property type="protein sequence ID" value="RJT86873.1"/>
    <property type="molecule type" value="Genomic_DNA"/>
</dbReference>
<reference evidence="3 4" key="1">
    <citation type="submission" date="2018-09" db="EMBL/GenBank/DDBJ databases">
        <title>Novel species of Cryobacterium.</title>
        <authorList>
            <person name="Liu Q."/>
            <person name="Xin Y.-H."/>
        </authorList>
    </citation>
    <scope>NUCLEOTIDE SEQUENCE [LARGE SCALE GENOMIC DNA]</scope>
    <source>
        <strain evidence="3 4">Hh39</strain>
    </source>
</reference>
<proteinExistence type="inferred from homology"/>
<accession>A0A3A5MJ92</accession>
<evidence type="ECO:0000313" key="3">
    <source>
        <dbReference type="EMBL" id="RJT86873.1"/>
    </source>
</evidence>
<comment type="similarity">
    <text evidence="1">Belongs to the GppA/Ppx family.</text>
</comment>
<dbReference type="SUPFAM" id="SSF53067">
    <property type="entry name" value="Actin-like ATPase domain"/>
    <property type="match status" value="2"/>
</dbReference>
<evidence type="ECO:0000256" key="1">
    <source>
        <dbReference type="ARBA" id="ARBA00007125"/>
    </source>
</evidence>
<dbReference type="PANTHER" id="PTHR30005">
    <property type="entry name" value="EXOPOLYPHOSPHATASE"/>
    <property type="match status" value="1"/>
</dbReference>
<dbReference type="InterPro" id="IPR003695">
    <property type="entry name" value="Ppx_GppA_N"/>
</dbReference>
<name>A0A3A5MJ92_9MICO</name>
<keyword evidence="4" id="KW-1185">Reference proteome</keyword>
<dbReference type="Pfam" id="PF02541">
    <property type="entry name" value="Ppx-GppA"/>
    <property type="match status" value="1"/>
</dbReference>
<organism evidence="3 4">
    <name type="scientific">Cryobacterium melibiosiphilum</name>
    <dbReference type="NCBI Taxonomy" id="995039"/>
    <lineage>
        <taxon>Bacteria</taxon>
        <taxon>Bacillati</taxon>
        <taxon>Actinomycetota</taxon>
        <taxon>Actinomycetes</taxon>
        <taxon>Micrococcales</taxon>
        <taxon>Microbacteriaceae</taxon>
        <taxon>Cryobacterium</taxon>
    </lineage>
</organism>
<dbReference type="InterPro" id="IPR050273">
    <property type="entry name" value="GppA/Ppx_hydrolase"/>
</dbReference>
<dbReference type="Proteomes" id="UP000272015">
    <property type="component" value="Unassembled WGS sequence"/>
</dbReference>
<comment type="caution">
    <text evidence="3">The sequence shown here is derived from an EMBL/GenBank/DDBJ whole genome shotgun (WGS) entry which is preliminary data.</text>
</comment>
<dbReference type="CDD" id="cd24056">
    <property type="entry name" value="ASKHA_NBD_MtPPX1-like"/>
    <property type="match status" value="1"/>
</dbReference>
<dbReference type="RefSeq" id="WP_119975910.1">
    <property type="nucleotide sequence ID" value="NZ_JBHSQA010000005.1"/>
</dbReference>
<dbReference type="OrthoDB" id="9793035at2"/>
<dbReference type="AlphaFoldDB" id="A0A3A5MJ92"/>
<dbReference type="Gene3D" id="3.30.420.150">
    <property type="entry name" value="Exopolyphosphatase. Domain 2"/>
    <property type="match status" value="1"/>
</dbReference>
<gene>
    <name evidence="3" type="ORF">D6T64_17205</name>
</gene>